<comment type="caution">
    <text evidence="2">The sequence shown here is derived from an EMBL/GenBank/DDBJ whole genome shotgun (WGS) entry which is preliminary data.</text>
</comment>
<dbReference type="EMBL" id="VAHF01000005">
    <property type="protein sequence ID" value="TXG61008.1"/>
    <property type="molecule type" value="Genomic_DNA"/>
</dbReference>
<proteinExistence type="predicted"/>
<reference evidence="3" key="1">
    <citation type="journal article" date="2019" name="Gigascience">
        <title>De novo genome assembly of the endangered Acer yangbiense, a plant species with extremely small populations endemic to Yunnan Province, China.</title>
        <authorList>
            <person name="Yang J."/>
            <person name="Wariss H.M."/>
            <person name="Tao L."/>
            <person name="Zhang R."/>
            <person name="Yun Q."/>
            <person name="Hollingsworth P."/>
            <person name="Dao Z."/>
            <person name="Luo G."/>
            <person name="Guo H."/>
            <person name="Ma Y."/>
            <person name="Sun W."/>
        </authorList>
    </citation>
    <scope>NUCLEOTIDE SEQUENCE [LARGE SCALE GENOMIC DNA]</scope>
    <source>
        <strain evidence="3">cv. Malutang</strain>
    </source>
</reference>
<protein>
    <recommendedName>
        <fullName evidence="4">DUF4283 domain-containing protein</fullName>
    </recommendedName>
</protein>
<sequence length="404" mass="44467">MEADAIAAFCGNMSLLETDGPVQRLQTDLRMTGVRRMALSLIGRIWKVVGSVEIETVTNNVFTFHFHNDEDRYLAREIGQFLGGMIGVVIDVDGGFSGECTGKYLRVCVRVDMEKPLWRCLRVDVLRGMLKSFKRRWKRKGELPYGAWLRATVPERWSAYRGRRGGGFIGHSLGGRGFSKIVARNHGLALVIDAETRIDVAGSYDRNVKGIDEDQVVGCDPRVAFNGNNKMNIFVFKSQLTVTEGVKAKHLVEAGPLKDGPKEGQCLSMQSKSKRKEIQFIGPIVPTKVGYDIISNGCENGPNEDMVGLNPFNNTVGGSDGSQTQDTGSIKQFRVLSEKEKSKSGCWHPPVRLADRNGHSWSDGDGDGSRDSCGGSKKCKISVEGVENDTQISTAWSQAANRMQ</sequence>
<dbReference type="AlphaFoldDB" id="A0A5C7HW43"/>
<accession>A0A5C7HW43</accession>
<name>A0A5C7HW43_9ROSI</name>
<organism evidence="2 3">
    <name type="scientific">Acer yangbiense</name>
    <dbReference type="NCBI Taxonomy" id="1000413"/>
    <lineage>
        <taxon>Eukaryota</taxon>
        <taxon>Viridiplantae</taxon>
        <taxon>Streptophyta</taxon>
        <taxon>Embryophyta</taxon>
        <taxon>Tracheophyta</taxon>
        <taxon>Spermatophyta</taxon>
        <taxon>Magnoliopsida</taxon>
        <taxon>eudicotyledons</taxon>
        <taxon>Gunneridae</taxon>
        <taxon>Pentapetalae</taxon>
        <taxon>rosids</taxon>
        <taxon>malvids</taxon>
        <taxon>Sapindales</taxon>
        <taxon>Sapindaceae</taxon>
        <taxon>Hippocastanoideae</taxon>
        <taxon>Acereae</taxon>
        <taxon>Acer</taxon>
    </lineage>
</organism>
<feature type="region of interest" description="Disordered" evidence="1">
    <location>
        <begin position="341"/>
        <end position="378"/>
    </location>
</feature>
<evidence type="ECO:0008006" key="4">
    <source>
        <dbReference type="Google" id="ProtNLM"/>
    </source>
</evidence>
<dbReference type="OrthoDB" id="10663707at2759"/>
<keyword evidence="3" id="KW-1185">Reference proteome</keyword>
<dbReference type="Proteomes" id="UP000323000">
    <property type="component" value="Chromosome 5"/>
</dbReference>
<evidence type="ECO:0000313" key="2">
    <source>
        <dbReference type="EMBL" id="TXG61008.1"/>
    </source>
</evidence>
<evidence type="ECO:0000313" key="3">
    <source>
        <dbReference type="Proteomes" id="UP000323000"/>
    </source>
</evidence>
<gene>
    <name evidence="2" type="ORF">EZV62_012371</name>
</gene>
<evidence type="ECO:0000256" key="1">
    <source>
        <dbReference type="SAM" id="MobiDB-lite"/>
    </source>
</evidence>